<organism evidence="2 3">
    <name type="scientific">Reticulomyxa filosa</name>
    <dbReference type="NCBI Taxonomy" id="46433"/>
    <lineage>
        <taxon>Eukaryota</taxon>
        <taxon>Sar</taxon>
        <taxon>Rhizaria</taxon>
        <taxon>Retaria</taxon>
        <taxon>Foraminifera</taxon>
        <taxon>Monothalamids</taxon>
        <taxon>Reticulomyxidae</taxon>
        <taxon>Reticulomyxa</taxon>
    </lineage>
</organism>
<accession>X6LIU3</accession>
<sequence>MNFRLKKKTDEGPSKNTESPLLAQTELQQLIVKNEPQGPNTTDSSREDLAKKKAESLSLAIEYTKLSLAIENQNAMLDTLEDGNQSLKNKNDNDTSGKGEGSNNSH</sequence>
<comment type="caution">
    <text evidence="2">The sequence shown here is derived from an EMBL/GenBank/DDBJ whole genome shotgun (WGS) entry which is preliminary data.</text>
</comment>
<feature type="region of interest" description="Disordered" evidence="1">
    <location>
        <begin position="80"/>
        <end position="106"/>
    </location>
</feature>
<evidence type="ECO:0000313" key="2">
    <source>
        <dbReference type="EMBL" id="ETO01281.1"/>
    </source>
</evidence>
<protein>
    <submittedName>
        <fullName evidence="2">Uncharacterized protein</fullName>
    </submittedName>
</protein>
<dbReference type="AlphaFoldDB" id="X6LIU3"/>
<evidence type="ECO:0000313" key="3">
    <source>
        <dbReference type="Proteomes" id="UP000023152"/>
    </source>
</evidence>
<reference evidence="2 3" key="1">
    <citation type="journal article" date="2013" name="Curr. Biol.">
        <title>The Genome of the Foraminiferan Reticulomyxa filosa.</title>
        <authorList>
            <person name="Glockner G."/>
            <person name="Hulsmann N."/>
            <person name="Schleicher M."/>
            <person name="Noegel A.A."/>
            <person name="Eichinger L."/>
            <person name="Gallinger C."/>
            <person name="Pawlowski J."/>
            <person name="Sierra R."/>
            <person name="Euteneuer U."/>
            <person name="Pillet L."/>
            <person name="Moustafa A."/>
            <person name="Platzer M."/>
            <person name="Groth M."/>
            <person name="Szafranski K."/>
            <person name="Schliwa M."/>
        </authorList>
    </citation>
    <scope>NUCLEOTIDE SEQUENCE [LARGE SCALE GENOMIC DNA]</scope>
</reference>
<keyword evidence="3" id="KW-1185">Reference proteome</keyword>
<dbReference type="EMBL" id="ASPP01038724">
    <property type="protein sequence ID" value="ETO01281.1"/>
    <property type="molecule type" value="Genomic_DNA"/>
</dbReference>
<feature type="region of interest" description="Disordered" evidence="1">
    <location>
        <begin position="1"/>
        <end position="22"/>
    </location>
</feature>
<name>X6LIU3_RETFI</name>
<evidence type="ECO:0000256" key="1">
    <source>
        <dbReference type="SAM" id="MobiDB-lite"/>
    </source>
</evidence>
<proteinExistence type="predicted"/>
<dbReference type="Proteomes" id="UP000023152">
    <property type="component" value="Unassembled WGS sequence"/>
</dbReference>
<gene>
    <name evidence="2" type="ORF">RFI_36156</name>
</gene>
<feature type="region of interest" description="Disordered" evidence="1">
    <location>
        <begin position="32"/>
        <end position="51"/>
    </location>
</feature>